<evidence type="ECO:0000313" key="10">
    <source>
        <dbReference type="EMBL" id="KAG9249168.1"/>
    </source>
</evidence>
<dbReference type="GO" id="GO:0016579">
    <property type="term" value="P:protein deubiquitination"/>
    <property type="evidence" value="ECO:0007669"/>
    <property type="project" value="TreeGrafter"/>
</dbReference>
<feature type="region of interest" description="Disordered" evidence="8">
    <location>
        <begin position="257"/>
        <end position="277"/>
    </location>
</feature>
<dbReference type="PANTHER" id="PTHR10589:SF29">
    <property type="entry name" value="UBIQUITIN CARBOXYL-TERMINAL HYDROLASE"/>
    <property type="match status" value="1"/>
</dbReference>
<feature type="site" description="Important for enzyme activity" evidence="6">
    <location>
        <position position="299"/>
    </location>
</feature>
<evidence type="ECO:0000259" key="9">
    <source>
        <dbReference type="PROSITE" id="PS52048"/>
    </source>
</evidence>
<evidence type="ECO:0000256" key="3">
    <source>
        <dbReference type="ARBA" id="ARBA00022786"/>
    </source>
</evidence>
<dbReference type="EMBL" id="MU253738">
    <property type="protein sequence ID" value="KAG9249168.1"/>
    <property type="molecule type" value="Genomic_DNA"/>
</dbReference>
<evidence type="ECO:0000256" key="7">
    <source>
        <dbReference type="RuleBase" id="RU361215"/>
    </source>
</evidence>
<sequence length="492" mass="56050">MEVVEQLPVPSSGSIRRSTRPRKPPGIRNHYRDPTPEKSSTSHVRHTKSPSVAPSMAESTPSKRLNLRKRKEATMDTEDVMEKAMRPLTDEERREWQGWVELESNPELFNYILRQYGTKDVKVQEVLGLYDEAFAELPSPVYGLIFLYRYQEPEEFGDEEKKGADAASHIWFANQTINNACATIALLNIVMNSPEVDVGNNMVAFKAETQKVKPSIRGQKLGQHEFIRNIHNSFARRMDMLNSDLALSNEFEAWERAKKRPKKMSKKSSPSKPKKKISKDAGFHFVAYVPIDGAVWRLDGMQKKPIMIGPFKNNWLSIARDHIQAHIAQYADGDLNYNLLSLCRSPLCTLSEQLASNIKSIAVLERILAEQSPDWKLFLPDGEGKNLKLEPNAVYRITQRTVDEATPFAVANQEKLEVFAPTELGELRTKWMRAQAGLELQCMEETVAISLEDEKAERRKHDYTPVIYNSIKSLAEQGLLREIVQDIRASRG</sequence>
<dbReference type="Proteomes" id="UP000887226">
    <property type="component" value="Unassembled WGS sequence"/>
</dbReference>
<keyword evidence="2 6" id="KW-0645">Protease</keyword>
<dbReference type="OrthoDB" id="1924260at2759"/>
<dbReference type="Pfam" id="PF01088">
    <property type="entry name" value="Peptidase_C12"/>
    <property type="match status" value="1"/>
</dbReference>
<dbReference type="GO" id="GO:0005737">
    <property type="term" value="C:cytoplasm"/>
    <property type="evidence" value="ECO:0007669"/>
    <property type="project" value="TreeGrafter"/>
</dbReference>
<dbReference type="GO" id="GO:0006511">
    <property type="term" value="P:ubiquitin-dependent protein catabolic process"/>
    <property type="evidence" value="ECO:0007669"/>
    <property type="project" value="UniProtKB-UniRule"/>
</dbReference>
<dbReference type="InterPro" id="IPR038765">
    <property type="entry name" value="Papain-like_cys_pep_sf"/>
</dbReference>
<reference evidence="10" key="1">
    <citation type="journal article" date="2021" name="IMA Fungus">
        <title>Genomic characterization of three marine fungi, including Emericellopsis atlantica sp. nov. with signatures of a generalist lifestyle and marine biomass degradation.</title>
        <authorList>
            <person name="Hagestad O.C."/>
            <person name="Hou L."/>
            <person name="Andersen J.H."/>
            <person name="Hansen E.H."/>
            <person name="Altermark B."/>
            <person name="Li C."/>
            <person name="Kuhnert E."/>
            <person name="Cox R.J."/>
            <person name="Crous P.W."/>
            <person name="Spatafora J.W."/>
            <person name="Lail K."/>
            <person name="Amirebrahimi M."/>
            <person name="Lipzen A."/>
            <person name="Pangilinan J."/>
            <person name="Andreopoulos W."/>
            <person name="Hayes R.D."/>
            <person name="Ng V."/>
            <person name="Grigoriev I.V."/>
            <person name="Jackson S.A."/>
            <person name="Sutton T.D.S."/>
            <person name="Dobson A.D.W."/>
            <person name="Rama T."/>
        </authorList>
    </citation>
    <scope>NUCLEOTIDE SEQUENCE</scope>
    <source>
        <strain evidence="10">TRa3180A</strain>
    </source>
</reference>
<keyword evidence="3 6" id="KW-0833">Ubl conjugation pathway</keyword>
<evidence type="ECO:0000256" key="4">
    <source>
        <dbReference type="ARBA" id="ARBA00022801"/>
    </source>
</evidence>
<dbReference type="PROSITE" id="PS52049">
    <property type="entry name" value="ULD"/>
    <property type="match status" value="1"/>
</dbReference>
<dbReference type="Gene3D" id="3.40.532.10">
    <property type="entry name" value="Peptidase C12, ubiquitin carboxyl-terminal hydrolase"/>
    <property type="match status" value="1"/>
</dbReference>
<feature type="site" description="Transition state stabilizer" evidence="6">
    <location>
        <position position="175"/>
    </location>
</feature>
<dbReference type="InterPro" id="IPR036959">
    <property type="entry name" value="Peptidase_C12_UCH_sf"/>
</dbReference>
<comment type="similarity">
    <text evidence="6 7">Belongs to the peptidase C12 family.</text>
</comment>
<dbReference type="EC" id="3.4.19.12" evidence="7"/>
<feature type="domain" description="UCH catalytic" evidence="9">
    <location>
        <begin position="98"/>
        <end position="344"/>
    </location>
</feature>
<feature type="region of interest" description="Disordered" evidence="8">
    <location>
        <begin position="1"/>
        <end position="74"/>
    </location>
</feature>
<dbReference type="PANTHER" id="PTHR10589">
    <property type="entry name" value="UBIQUITIN CARBOXYL-TERMINAL HYDROLASE"/>
    <property type="match status" value="1"/>
</dbReference>
<accession>A0A9P7ZCY3</accession>
<dbReference type="FunFam" id="3.40.532.10:FF:000010">
    <property type="entry name" value="Ubiquitin carboxyl-terminal hydrolase"/>
    <property type="match status" value="1"/>
</dbReference>
<keyword evidence="5 6" id="KW-0788">Thiol protease</keyword>
<evidence type="ECO:0000256" key="1">
    <source>
        <dbReference type="ARBA" id="ARBA00000707"/>
    </source>
</evidence>
<feature type="active site" description="Nucleophile" evidence="6">
    <location>
        <position position="181"/>
    </location>
</feature>
<protein>
    <recommendedName>
        <fullName evidence="7">Ubiquitin carboxyl-terminal hydrolase</fullName>
        <ecNumber evidence="7">3.4.19.12</ecNumber>
    </recommendedName>
</protein>
<keyword evidence="4 6" id="KW-0378">Hydrolase</keyword>
<organism evidence="10 11">
    <name type="scientific">Calycina marina</name>
    <dbReference type="NCBI Taxonomy" id="1763456"/>
    <lineage>
        <taxon>Eukaryota</taxon>
        <taxon>Fungi</taxon>
        <taxon>Dikarya</taxon>
        <taxon>Ascomycota</taxon>
        <taxon>Pezizomycotina</taxon>
        <taxon>Leotiomycetes</taxon>
        <taxon>Helotiales</taxon>
        <taxon>Pezizellaceae</taxon>
        <taxon>Calycina</taxon>
    </lineage>
</organism>
<evidence type="ECO:0000313" key="11">
    <source>
        <dbReference type="Proteomes" id="UP000887226"/>
    </source>
</evidence>
<dbReference type="PRINTS" id="PR00707">
    <property type="entry name" value="UBCTHYDRLASE"/>
</dbReference>
<dbReference type="SUPFAM" id="SSF54001">
    <property type="entry name" value="Cysteine proteinases"/>
    <property type="match status" value="1"/>
</dbReference>
<dbReference type="PROSITE" id="PS52048">
    <property type="entry name" value="UCH_DOMAIN"/>
    <property type="match status" value="1"/>
</dbReference>
<gene>
    <name evidence="10" type="ORF">BJ878DRAFT_485030</name>
</gene>
<evidence type="ECO:0000256" key="6">
    <source>
        <dbReference type="PROSITE-ProRule" id="PRU01393"/>
    </source>
</evidence>
<evidence type="ECO:0000256" key="8">
    <source>
        <dbReference type="SAM" id="MobiDB-lite"/>
    </source>
</evidence>
<evidence type="ECO:0000256" key="5">
    <source>
        <dbReference type="ARBA" id="ARBA00022807"/>
    </source>
</evidence>
<feature type="compositionally biased region" description="Basic residues" evidence="8">
    <location>
        <begin position="257"/>
        <end position="266"/>
    </location>
</feature>
<comment type="catalytic activity">
    <reaction evidence="1 6 7">
        <text>Thiol-dependent hydrolysis of ester, thioester, amide, peptide and isopeptide bonds formed by the C-terminal Gly of ubiquitin (a 76-residue protein attached to proteins as an intracellular targeting signal).</text>
        <dbReference type="EC" id="3.4.19.12"/>
    </reaction>
</comment>
<name>A0A9P7ZCY3_9HELO</name>
<proteinExistence type="inferred from homology"/>
<dbReference type="GO" id="GO:0004843">
    <property type="term" value="F:cysteine-type deubiquitinase activity"/>
    <property type="evidence" value="ECO:0007669"/>
    <property type="project" value="UniProtKB-UniRule"/>
</dbReference>
<evidence type="ECO:0000256" key="2">
    <source>
        <dbReference type="ARBA" id="ARBA00022670"/>
    </source>
</evidence>
<keyword evidence="11" id="KW-1185">Reference proteome</keyword>
<dbReference type="AlphaFoldDB" id="A0A9P7ZCY3"/>
<comment type="caution">
    <text evidence="10">The sequence shown here is derived from an EMBL/GenBank/DDBJ whole genome shotgun (WGS) entry which is preliminary data.</text>
</comment>
<feature type="active site" description="Proton donor" evidence="6">
    <location>
        <position position="284"/>
    </location>
</feature>
<dbReference type="InterPro" id="IPR001578">
    <property type="entry name" value="Peptidase_C12_UCH"/>
</dbReference>
<feature type="compositionally biased region" description="Polar residues" evidence="8">
    <location>
        <begin position="49"/>
        <end position="63"/>
    </location>
</feature>